<name>A0A7S2JR98_9STRA</name>
<dbReference type="GO" id="GO:0032266">
    <property type="term" value="F:phosphatidylinositol-3-phosphate binding"/>
    <property type="evidence" value="ECO:0007669"/>
    <property type="project" value="TreeGrafter"/>
</dbReference>
<evidence type="ECO:0000256" key="12">
    <source>
        <dbReference type="SAM" id="MobiDB-lite"/>
    </source>
</evidence>
<dbReference type="GO" id="GO:0005789">
    <property type="term" value="C:endoplasmic reticulum membrane"/>
    <property type="evidence" value="ECO:0007669"/>
    <property type="project" value="UniProtKB-SubCell"/>
</dbReference>
<keyword evidence="5" id="KW-0813">Transport</keyword>
<feature type="region of interest" description="Disordered" evidence="12">
    <location>
        <begin position="116"/>
        <end position="148"/>
    </location>
</feature>
<gene>
    <name evidence="13" type="ORF">LDAN0321_LOCUS478</name>
</gene>
<evidence type="ECO:0000313" key="13">
    <source>
        <dbReference type="EMBL" id="CAD9555361.1"/>
    </source>
</evidence>
<dbReference type="PANTHER" id="PTHR13190">
    <property type="entry name" value="AUTOPHAGY-RELATED 2, ISOFORM A"/>
    <property type="match status" value="1"/>
</dbReference>
<dbReference type="GO" id="GO:0006869">
    <property type="term" value="P:lipid transport"/>
    <property type="evidence" value="ECO:0007669"/>
    <property type="project" value="UniProtKB-KW"/>
</dbReference>
<dbReference type="GO" id="GO:0034727">
    <property type="term" value="P:piecemeal microautophagy of the nucleus"/>
    <property type="evidence" value="ECO:0007669"/>
    <property type="project" value="TreeGrafter"/>
</dbReference>
<dbReference type="GO" id="GO:0000045">
    <property type="term" value="P:autophagosome assembly"/>
    <property type="evidence" value="ECO:0007669"/>
    <property type="project" value="TreeGrafter"/>
</dbReference>
<sequence>MNVTESLLQKIVPFVIRRALGPLLDEEQKHNLNVGLPGNGRIVFRDIEFSPRELTKRVQAASAGAGAAICVTRACVKSLTIQISLFARSKSIHGKDAPLLQVDLDGLLVEIAPVGSSVDHSSKSDGDEGSACEEEKIPTTGSCSGDSTLQKNIQELDEESSGENNFDADMDQSRISKWIQNAIASMQCRASHVEIKVLDASLNSAITLDIESVSYSPDNDEGSCDDGNCSVQPVVTTKTLSVSGLSMSCLHGDMTRGRTKILQSIGRCQIKSRMEYAASGKCSYTDVEIFIENIDFEIGAISLKCLRQVMSDMCEGADASKVHAAGTESDLGNRSRHGWLESAEKSNGFTNAYQQPANGGILVEGSADDILYLEAFYDATDQSMSKYMSFVAPSRDSSDLTIKLHLLEMSVKCCLENESNLADATTSAEKNCNDLDEYLLIMISDVNASATITATRTTAHLEISYFGIEASLIEDGRTIVYPIMRFTEGGDCSEFVVAPAHISLSLQTKKRSRRNNREQEHVNTAIDVNMQHLELYYRKDFLFRIQEAFGSSGAASSRSKQNEPAENTDKEVNSNMSVTCSCPEMTLLFPFPENSVAAMARKNLLLRKGVATALISSSIGISLESIFMELKGNMRNDFRISCQSGSFFIVTRNSKRLNLAAFSSEPEVQSKSEVVLQHLPANRATSAFPIIPPLRKVCEEDSSNSAIRAKDPQSDMIKEVLRCQSTIQLHMPSCAVDMTLQERQYIQSVLAEIFGSATNLVDEDENDTKEIDSEQMSAIALTCDQFVMILHEGDTCSVGEASTSFAFVSDGLQLHSVLSSLAGMSQMRVVSRDATLYEGELKPVDNCPFPHKMHKQCRHLKMRGIESLDKTAPVFYRTKLRTPVCPEKPSFQFDVINSVEGDRSVYVSFYDITYRYQLESNWFYRFIAVLQGYRCPRPGENMDTDDKNESEEQISASVDEPLTKLFLLASDSAIDYTTPVRHSQGRFVFHIGEAHISSNMISNAPFLSFKISVSDISGYLINRRYSHTWENQRLSCGPIILNEADMHASSEFQDIRKGTSFRDTLVSMGFVNATTLDTVTCFAKMDRSNPSNESPRIHLTLSLGLLSIYTCRDSFQCLTAAFGEWWTEFSAPTEHELEKLRAAEAAKEFINASKSTNDQSQTETANDAEGGILDNIDNEMFSCKINEKAKVGTVIEHARPFDQVPDSELSATELRQKHSIEADDVASNLAKSLLIQNYYTVDTTAGSNNVDMGRKSNVTEVPLSEFLLGGHDWTKIEHSWFFNDFNSDDEEQRAMWFPTLEKNGDPLSKKRSPLHIFPTHIPISSNLCDPLAMGDMNAASHAGTAESPAVNVQVIIREMSACLRFFDGYDWASADLVGGDQIQSASAVRSASITKSSSRKDELLGALLNDDYLTSAEETYAPLLKDDFCVVSRPKHVRHSDRYFEIAIDGFKLRMDSFLDSDDHRLTSCLDLKVMNLFFSETISRPYVKKLLGEWVNDYEHPRDANDGVVMLKMVSMQPTARISVDGKLMSDESKVTLQLLPLRVNLDQHALVFIRSFFAGDASDHNESGNTDEPVGTFFQGFNVKPCKLKVNYSPIGVDYNALRSGSYLELLNLFPLEDMELLLKSLSINGVTGWGAVINEMLRYWVEDISSTQIHKFVTGAAPFNTISNIGNGVANLVLLPVDQYKRERKIGRGVRNGASSFANTVALEALNTTSKISKHVARALDTPNRLPTRPGIPRNIREASSHSYDSFSRGVQLATHTIVAVPCREYKANGATGAVRGVVRAIPVAVMAPLSGATEALSYTLLGARNQMRPDLYKEEEVMQRREGLYR</sequence>
<dbReference type="GO" id="GO:0061723">
    <property type="term" value="P:glycophagy"/>
    <property type="evidence" value="ECO:0007669"/>
    <property type="project" value="TreeGrafter"/>
</dbReference>
<keyword evidence="9" id="KW-0472">Membrane</keyword>
<keyword evidence="6" id="KW-0256">Endoplasmic reticulum</keyword>
<evidence type="ECO:0000256" key="5">
    <source>
        <dbReference type="ARBA" id="ARBA00022448"/>
    </source>
</evidence>
<dbReference type="GO" id="GO:0000422">
    <property type="term" value="P:autophagy of mitochondrion"/>
    <property type="evidence" value="ECO:0007669"/>
    <property type="project" value="TreeGrafter"/>
</dbReference>
<organism evidence="13">
    <name type="scientific">Leptocylindrus danicus</name>
    <dbReference type="NCBI Taxonomy" id="163516"/>
    <lineage>
        <taxon>Eukaryota</taxon>
        <taxon>Sar</taxon>
        <taxon>Stramenopiles</taxon>
        <taxon>Ochrophyta</taxon>
        <taxon>Bacillariophyta</taxon>
        <taxon>Coscinodiscophyceae</taxon>
        <taxon>Chaetocerotophycidae</taxon>
        <taxon>Leptocylindrales</taxon>
        <taxon>Leptocylindraceae</taxon>
        <taxon>Leptocylindrus</taxon>
    </lineage>
</organism>
<accession>A0A7S2JR98</accession>
<evidence type="ECO:0000256" key="2">
    <source>
        <dbReference type="ARBA" id="ARBA00004623"/>
    </source>
</evidence>
<feature type="compositionally biased region" description="Polar residues" evidence="12">
    <location>
        <begin position="139"/>
        <end position="148"/>
    </location>
</feature>
<evidence type="ECO:0000256" key="7">
    <source>
        <dbReference type="ARBA" id="ARBA00023006"/>
    </source>
</evidence>
<dbReference type="GO" id="GO:0043495">
    <property type="term" value="F:protein-membrane adaptor activity"/>
    <property type="evidence" value="ECO:0007669"/>
    <property type="project" value="TreeGrafter"/>
</dbReference>
<comment type="similarity">
    <text evidence="3">Belongs to the ATG2 family.</text>
</comment>
<keyword evidence="7" id="KW-0072">Autophagy</keyword>
<evidence type="ECO:0000256" key="6">
    <source>
        <dbReference type="ARBA" id="ARBA00022824"/>
    </source>
</evidence>
<dbReference type="PANTHER" id="PTHR13190:SF1">
    <property type="entry name" value="AUTOPHAGY-RELATED 2, ISOFORM A"/>
    <property type="match status" value="1"/>
</dbReference>
<evidence type="ECO:0000256" key="8">
    <source>
        <dbReference type="ARBA" id="ARBA00023055"/>
    </source>
</evidence>
<comment type="catalytic activity">
    <reaction evidence="10">
        <text>a 1,2-diacyl-sn-glycero-3-phospho-L-serine(in) = a 1,2-diacyl-sn-glycero-3-phospho-L-serine(out)</text>
        <dbReference type="Rhea" id="RHEA:38663"/>
        <dbReference type="ChEBI" id="CHEBI:57262"/>
    </reaction>
</comment>
<reference evidence="13" key="1">
    <citation type="submission" date="2021-01" db="EMBL/GenBank/DDBJ databases">
        <authorList>
            <person name="Corre E."/>
            <person name="Pelletier E."/>
            <person name="Niang G."/>
            <person name="Scheremetjew M."/>
            <person name="Finn R."/>
            <person name="Kale V."/>
            <person name="Holt S."/>
            <person name="Cochrane G."/>
            <person name="Meng A."/>
            <person name="Brown T."/>
            <person name="Cohen L."/>
        </authorList>
    </citation>
    <scope>NUCLEOTIDE SEQUENCE</scope>
    <source>
        <strain evidence="13">B650</strain>
    </source>
</reference>
<comment type="subcellular location">
    <subcellularLocation>
        <location evidence="1">Endoplasmic reticulum membrane</location>
        <topology evidence="1">Peripheral membrane protein</topology>
    </subcellularLocation>
    <subcellularLocation>
        <location evidence="2">Preautophagosomal structure membrane</location>
        <topology evidence="2">Peripheral membrane protein</topology>
    </subcellularLocation>
</comment>
<evidence type="ECO:0000256" key="3">
    <source>
        <dbReference type="ARBA" id="ARBA00009714"/>
    </source>
</evidence>
<comment type="catalytic activity">
    <reaction evidence="11">
        <text>a 1,2-diacyl-sn-glycero-3-phosphoethanolamine(in) = a 1,2-diacyl-sn-glycero-3-phosphoethanolamine(out)</text>
        <dbReference type="Rhea" id="RHEA:38895"/>
        <dbReference type="ChEBI" id="CHEBI:64612"/>
    </reaction>
</comment>
<dbReference type="Pfam" id="PF13329">
    <property type="entry name" value="ATG2_CAD"/>
    <property type="match status" value="2"/>
</dbReference>
<dbReference type="GO" id="GO:0061908">
    <property type="term" value="C:phagophore"/>
    <property type="evidence" value="ECO:0007669"/>
    <property type="project" value="TreeGrafter"/>
</dbReference>
<evidence type="ECO:0000256" key="4">
    <source>
        <dbReference type="ARBA" id="ARBA00018070"/>
    </source>
</evidence>
<evidence type="ECO:0000256" key="9">
    <source>
        <dbReference type="ARBA" id="ARBA00023136"/>
    </source>
</evidence>
<dbReference type="GO" id="GO:0061709">
    <property type="term" value="P:reticulophagy"/>
    <property type="evidence" value="ECO:0007669"/>
    <property type="project" value="TreeGrafter"/>
</dbReference>
<evidence type="ECO:0000256" key="10">
    <source>
        <dbReference type="ARBA" id="ARBA00024479"/>
    </source>
</evidence>
<dbReference type="EMBL" id="HBGY01000736">
    <property type="protein sequence ID" value="CAD9555361.1"/>
    <property type="molecule type" value="Transcribed_RNA"/>
</dbReference>
<evidence type="ECO:0000256" key="1">
    <source>
        <dbReference type="ARBA" id="ARBA00004406"/>
    </source>
</evidence>
<evidence type="ECO:0000256" key="11">
    <source>
        <dbReference type="ARBA" id="ARBA00024615"/>
    </source>
</evidence>
<dbReference type="InterPro" id="IPR026849">
    <property type="entry name" value="ATG2"/>
</dbReference>
<proteinExistence type="inferred from homology"/>
<dbReference type="GO" id="GO:0034045">
    <property type="term" value="C:phagophore assembly site membrane"/>
    <property type="evidence" value="ECO:0007669"/>
    <property type="project" value="UniProtKB-SubCell"/>
</dbReference>
<keyword evidence="8" id="KW-0445">Lipid transport</keyword>
<protein>
    <recommendedName>
        <fullName evidence="4">Autophagy-related protein 2</fullName>
    </recommendedName>
</protein>